<dbReference type="PANTHER" id="PTHR44013:SF1">
    <property type="entry name" value="ZINC-TYPE ALCOHOL DEHYDROGENASE-LIKE PROTEIN C16A3.02C"/>
    <property type="match status" value="1"/>
</dbReference>
<dbReference type="Gene3D" id="3.40.50.720">
    <property type="entry name" value="NAD(P)-binding Rossmann-like Domain"/>
    <property type="match status" value="1"/>
</dbReference>
<organism evidence="2 3">
    <name type="scientific">Stachybotrys elegans</name>
    <dbReference type="NCBI Taxonomy" id="80388"/>
    <lineage>
        <taxon>Eukaryota</taxon>
        <taxon>Fungi</taxon>
        <taxon>Dikarya</taxon>
        <taxon>Ascomycota</taxon>
        <taxon>Pezizomycotina</taxon>
        <taxon>Sordariomycetes</taxon>
        <taxon>Hypocreomycetidae</taxon>
        <taxon>Hypocreales</taxon>
        <taxon>Stachybotryaceae</taxon>
        <taxon>Stachybotrys</taxon>
    </lineage>
</organism>
<dbReference type="InterPro" id="IPR052733">
    <property type="entry name" value="Chloroplast_QOR"/>
</dbReference>
<feature type="domain" description="Enoyl reductase (ER)" evidence="1">
    <location>
        <begin position="14"/>
        <end position="333"/>
    </location>
</feature>
<gene>
    <name evidence="2" type="ORF">B0I35DRAFT_420903</name>
</gene>
<keyword evidence="3" id="KW-1185">Reference proteome</keyword>
<dbReference type="Pfam" id="PF08240">
    <property type="entry name" value="ADH_N"/>
    <property type="match status" value="1"/>
</dbReference>
<reference evidence="2" key="1">
    <citation type="journal article" date="2021" name="Nat. Commun.">
        <title>Genetic determinants of endophytism in the Arabidopsis root mycobiome.</title>
        <authorList>
            <person name="Mesny F."/>
            <person name="Miyauchi S."/>
            <person name="Thiergart T."/>
            <person name="Pickel B."/>
            <person name="Atanasova L."/>
            <person name="Karlsson M."/>
            <person name="Huettel B."/>
            <person name="Barry K.W."/>
            <person name="Haridas S."/>
            <person name="Chen C."/>
            <person name="Bauer D."/>
            <person name="Andreopoulos W."/>
            <person name="Pangilinan J."/>
            <person name="LaButti K."/>
            <person name="Riley R."/>
            <person name="Lipzen A."/>
            <person name="Clum A."/>
            <person name="Drula E."/>
            <person name="Henrissat B."/>
            <person name="Kohler A."/>
            <person name="Grigoriev I.V."/>
            <person name="Martin F.M."/>
            <person name="Hacquard S."/>
        </authorList>
    </citation>
    <scope>NUCLEOTIDE SEQUENCE</scope>
    <source>
        <strain evidence="2">MPI-CAGE-CH-0235</strain>
    </source>
</reference>
<dbReference type="InterPro" id="IPR036291">
    <property type="entry name" value="NAD(P)-bd_dom_sf"/>
</dbReference>
<dbReference type="InterPro" id="IPR013154">
    <property type="entry name" value="ADH-like_N"/>
</dbReference>
<dbReference type="SMART" id="SM00829">
    <property type="entry name" value="PKS_ER"/>
    <property type="match status" value="1"/>
</dbReference>
<evidence type="ECO:0000313" key="3">
    <source>
        <dbReference type="Proteomes" id="UP000813444"/>
    </source>
</evidence>
<dbReference type="Pfam" id="PF13602">
    <property type="entry name" value="ADH_zinc_N_2"/>
    <property type="match status" value="1"/>
</dbReference>
<dbReference type="SUPFAM" id="SSF50129">
    <property type="entry name" value="GroES-like"/>
    <property type="match status" value="1"/>
</dbReference>
<dbReference type="OrthoDB" id="201656at2759"/>
<proteinExistence type="predicted"/>
<comment type="caution">
    <text evidence="2">The sequence shown here is derived from an EMBL/GenBank/DDBJ whole genome shotgun (WGS) entry which is preliminary data.</text>
</comment>
<dbReference type="SUPFAM" id="SSF51735">
    <property type="entry name" value="NAD(P)-binding Rossmann-fold domains"/>
    <property type="match status" value="1"/>
</dbReference>
<evidence type="ECO:0000259" key="1">
    <source>
        <dbReference type="SMART" id="SM00829"/>
    </source>
</evidence>
<dbReference type="AlphaFoldDB" id="A0A8K0SZG1"/>
<dbReference type="Proteomes" id="UP000813444">
    <property type="component" value="Unassembled WGS sequence"/>
</dbReference>
<dbReference type="EMBL" id="JAGPNK010000002">
    <property type="protein sequence ID" value="KAH7325664.1"/>
    <property type="molecule type" value="Genomic_DNA"/>
</dbReference>
<dbReference type="Gene3D" id="3.90.180.10">
    <property type="entry name" value="Medium-chain alcohol dehydrogenases, catalytic domain"/>
    <property type="match status" value="1"/>
</dbReference>
<accession>A0A8K0SZG1</accession>
<dbReference type="CDD" id="cd08267">
    <property type="entry name" value="MDR1"/>
    <property type="match status" value="1"/>
</dbReference>
<dbReference type="InterPro" id="IPR011032">
    <property type="entry name" value="GroES-like_sf"/>
</dbReference>
<dbReference type="InterPro" id="IPR020843">
    <property type="entry name" value="ER"/>
</dbReference>
<dbReference type="PANTHER" id="PTHR44013">
    <property type="entry name" value="ZINC-TYPE ALCOHOL DEHYDROGENASE-LIKE PROTEIN C16A3.02C"/>
    <property type="match status" value="1"/>
</dbReference>
<sequence length="338" mass="35621">MAETMRAWQLARPGPLDETLSLSNTVPKPSANDLKAGQILIRTLSAGLNPVDYKLPGSGTLAKLILPFPKTPGLDVAGEVVAVGTGAEASVGDHVLGRCDPKRAGGALAEFTVLDADGFAVIPKDVDSDEAGGAGTAALTELQAIAPYVKPGDKIFINGGSGGTGTYGVQIAKLLGCHVTTTCSAEKAPLVKELGADVIIDYKTEDVEARLKQEGQVFKLALDNNGNNWTQRYQNCHNYLTPDGAFVLVGADVSGPEIAAMAMASILPGFLGGGKRKFVPFLAKNNKTDLNQLAEWMSQKKLKTIIEKSFEFEEVAEAYAHLKKGSSKGKVVVRVAKQ</sequence>
<name>A0A8K0SZG1_9HYPO</name>
<evidence type="ECO:0000313" key="2">
    <source>
        <dbReference type="EMBL" id="KAH7325664.1"/>
    </source>
</evidence>
<protein>
    <recommendedName>
        <fullName evidence="1">Enoyl reductase (ER) domain-containing protein</fullName>
    </recommendedName>
</protein>
<dbReference type="GO" id="GO:0016491">
    <property type="term" value="F:oxidoreductase activity"/>
    <property type="evidence" value="ECO:0007669"/>
    <property type="project" value="InterPro"/>
</dbReference>